<gene>
    <name evidence="3" type="ORF">TRAPUB_9252</name>
</gene>
<organism evidence="3 4">
    <name type="scientific">Trametes pubescens</name>
    <name type="common">White-rot fungus</name>
    <dbReference type="NCBI Taxonomy" id="154538"/>
    <lineage>
        <taxon>Eukaryota</taxon>
        <taxon>Fungi</taxon>
        <taxon>Dikarya</taxon>
        <taxon>Basidiomycota</taxon>
        <taxon>Agaricomycotina</taxon>
        <taxon>Agaricomycetes</taxon>
        <taxon>Polyporales</taxon>
        <taxon>Polyporaceae</taxon>
        <taxon>Trametes</taxon>
    </lineage>
</organism>
<dbReference type="GO" id="GO:0010468">
    <property type="term" value="P:regulation of gene expression"/>
    <property type="evidence" value="ECO:0007669"/>
    <property type="project" value="InterPro"/>
</dbReference>
<feature type="compositionally biased region" description="Pro residues" evidence="1">
    <location>
        <begin position="328"/>
        <end position="340"/>
    </location>
</feature>
<dbReference type="AlphaFoldDB" id="A0A1M2W2R4"/>
<dbReference type="InterPro" id="IPR021139">
    <property type="entry name" value="NYN"/>
</dbReference>
<dbReference type="STRING" id="154538.A0A1M2W2R4"/>
<dbReference type="Pfam" id="PF01936">
    <property type="entry name" value="NYN"/>
    <property type="match status" value="1"/>
</dbReference>
<dbReference type="GO" id="GO:1905762">
    <property type="term" value="F:CCR4-NOT complex binding"/>
    <property type="evidence" value="ECO:0007669"/>
    <property type="project" value="TreeGrafter"/>
</dbReference>
<sequence>MKDTFDEHVAIFWDYENCTPPSTGPGYDVVNNIREIALEYGSVKLFKAYLELSEQSSSKTLGLRSELQSCGVSLTDCPHNGRKDVADKMMIVDMLTYAIDNPAPATVVLISGDRDFVYAVSVLRLRRYRVVVVAPNSAHTSLKSQASVVLDWEAHIMRRTLPRPVAPEGNLQAPTDDILHRSPRRPPLTFGGTLPPVTPKSHRRPSFRAATSAPTAGGAGALGGVSLQGHHRTASGIAGDGCVLSGPVERQTVIPSAIEDEDNDEETISVARQSIPDNVDVIEDLQGRTCRYASTPNQYPSPSPKPSTVEVVIEPSPLAQLPKAEATPPQPTAKQAPPPKSVAATTSAQGPTSPDPVVKIPLASPLPPPSKAATIPDKVNSQPEAPRLPIPKKYEILVRVLKESKARGVEWASRSQVGVRLKQLDQKVYSKAGVTSFKQYSVAAASEGIVILGGSQAEAWITLSPDYDS</sequence>
<dbReference type="GO" id="GO:0004540">
    <property type="term" value="F:RNA nuclease activity"/>
    <property type="evidence" value="ECO:0007669"/>
    <property type="project" value="InterPro"/>
</dbReference>
<dbReference type="PANTHER" id="PTHR14379">
    <property type="entry name" value="LIMKAIN B LKAP"/>
    <property type="match status" value="1"/>
</dbReference>
<feature type="compositionally biased region" description="Polar residues" evidence="1">
    <location>
        <begin position="343"/>
        <end position="352"/>
    </location>
</feature>
<evidence type="ECO:0000256" key="1">
    <source>
        <dbReference type="SAM" id="MobiDB-lite"/>
    </source>
</evidence>
<accession>A0A1M2W2R4</accession>
<protein>
    <submittedName>
        <fullName evidence="3">Meiosis arrest female protein 1</fullName>
    </submittedName>
</protein>
<feature type="domain" description="NYN" evidence="2">
    <location>
        <begin position="9"/>
        <end position="150"/>
    </location>
</feature>
<evidence type="ECO:0000313" key="3">
    <source>
        <dbReference type="EMBL" id="OJT14141.1"/>
    </source>
</evidence>
<dbReference type="CDD" id="cd10910">
    <property type="entry name" value="PIN_limkain_b1_N_like"/>
    <property type="match status" value="1"/>
</dbReference>
<dbReference type="Proteomes" id="UP000184267">
    <property type="component" value="Unassembled WGS sequence"/>
</dbReference>
<dbReference type="OMA" id="WEAHIMR"/>
<proteinExistence type="predicted"/>
<dbReference type="GO" id="GO:0005777">
    <property type="term" value="C:peroxisome"/>
    <property type="evidence" value="ECO:0007669"/>
    <property type="project" value="InterPro"/>
</dbReference>
<name>A0A1M2W2R4_TRAPU</name>
<comment type="caution">
    <text evidence="3">The sequence shown here is derived from an EMBL/GenBank/DDBJ whole genome shotgun (WGS) entry which is preliminary data.</text>
</comment>
<dbReference type="Gene3D" id="3.40.50.1010">
    <property type="entry name" value="5'-nuclease"/>
    <property type="match status" value="1"/>
</dbReference>
<feature type="region of interest" description="Disordered" evidence="1">
    <location>
        <begin position="322"/>
        <end position="386"/>
    </location>
</feature>
<keyword evidence="4" id="KW-1185">Reference proteome</keyword>
<dbReference type="OrthoDB" id="549353at2759"/>
<dbReference type="PANTHER" id="PTHR14379:SF3">
    <property type="entry name" value="MEIOSIS REGULATOR AND MRNA STABILITY FACTOR 1"/>
    <property type="match status" value="1"/>
</dbReference>
<evidence type="ECO:0000259" key="2">
    <source>
        <dbReference type="Pfam" id="PF01936"/>
    </source>
</evidence>
<feature type="region of interest" description="Disordered" evidence="1">
    <location>
        <begin position="165"/>
        <end position="223"/>
    </location>
</feature>
<dbReference type="EMBL" id="MNAD01000321">
    <property type="protein sequence ID" value="OJT14141.1"/>
    <property type="molecule type" value="Genomic_DNA"/>
</dbReference>
<evidence type="ECO:0000313" key="4">
    <source>
        <dbReference type="Proteomes" id="UP000184267"/>
    </source>
</evidence>
<dbReference type="InterPro" id="IPR024768">
    <property type="entry name" value="Marf1"/>
</dbReference>
<reference evidence="3 4" key="1">
    <citation type="submission" date="2016-10" db="EMBL/GenBank/DDBJ databases">
        <title>Genome sequence of the basidiomycete white-rot fungus Trametes pubescens.</title>
        <authorList>
            <person name="Makela M.R."/>
            <person name="Granchi Z."/>
            <person name="Peng M."/>
            <person name="De Vries R.P."/>
            <person name="Grigoriev I."/>
            <person name="Riley R."/>
            <person name="Hilden K."/>
        </authorList>
    </citation>
    <scope>NUCLEOTIDE SEQUENCE [LARGE SCALE GENOMIC DNA]</scope>
    <source>
        <strain evidence="3 4">FBCC735</strain>
    </source>
</reference>